<keyword evidence="2" id="KW-1185">Reference proteome</keyword>
<accession>A0ABR0M5C0</accession>
<name>A0ABR0M5C0_9PEZI</name>
<sequence>MAQSNVVAGLGRVVVKEGEVTATLARTWAALSTFMDENDAADESLDLARDLIHLSISKPSTTRLATHERSKEGVNGAPRLADVAFNDVLFSTPTKLTLDVSSPLDLFLTTSDLE</sequence>
<protein>
    <submittedName>
        <fullName evidence="1">Uncharacterized protein</fullName>
    </submittedName>
</protein>
<comment type="caution">
    <text evidence="1">The sequence shown here is derived from an EMBL/GenBank/DDBJ whole genome shotgun (WGS) entry which is preliminary data.</text>
</comment>
<proteinExistence type="predicted"/>
<dbReference type="EMBL" id="JAVRRA010001071">
    <property type="protein sequence ID" value="KAK5281906.1"/>
    <property type="molecule type" value="Genomic_DNA"/>
</dbReference>
<evidence type="ECO:0000313" key="1">
    <source>
        <dbReference type="EMBL" id="KAK5281906.1"/>
    </source>
</evidence>
<feature type="non-terminal residue" evidence="1">
    <location>
        <position position="114"/>
    </location>
</feature>
<reference evidence="1 2" key="1">
    <citation type="submission" date="2023-08" db="EMBL/GenBank/DDBJ databases">
        <title>Black Yeasts Isolated from many extreme environments.</title>
        <authorList>
            <person name="Coleine C."/>
            <person name="Stajich J.E."/>
            <person name="Selbmann L."/>
        </authorList>
    </citation>
    <scope>NUCLEOTIDE SEQUENCE [LARGE SCALE GENOMIC DNA]</scope>
    <source>
        <strain evidence="1 2">CCFEE 536</strain>
    </source>
</reference>
<gene>
    <name evidence="1" type="ORF">LTR16_006054</name>
</gene>
<organism evidence="1 2">
    <name type="scientific">Cryomyces antarcticus</name>
    <dbReference type="NCBI Taxonomy" id="329879"/>
    <lineage>
        <taxon>Eukaryota</taxon>
        <taxon>Fungi</taxon>
        <taxon>Dikarya</taxon>
        <taxon>Ascomycota</taxon>
        <taxon>Pezizomycotina</taxon>
        <taxon>Dothideomycetes</taxon>
        <taxon>Dothideomycetes incertae sedis</taxon>
        <taxon>Cryomyces</taxon>
    </lineage>
</organism>
<evidence type="ECO:0000313" key="2">
    <source>
        <dbReference type="Proteomes" id="UP001357485"/>
    </source>
</evidence>
<dbReference type="Proteomes" id="UP001357485">
    <property type="component" value="Unassembled WGS sequence"/>
</dbReference>